<evidence type="ECO:0000256" key="1">
    <source>
        <dbReference type="ARBA" id="ARBA00004141"/>
    </source>
</evidence>
<name>A0A1I0GDX7_9FIRM</name>
<dbReference type="InterPro" id="IPR003339">
    <property type="entry name" value="ABC/ECF_trnsptr_transmembrane"/>
</dbReference>
<dbReference type="EMBL" id="FOIL01000033">
    <property type="protein sequence ID" value="SET69252.1"/>
    <property type="molecule type" value="Genomic_DNA"/>
</dbReference>
<gene>
    <name evidence="6" type="ORF">SAMN04487771_10335</name>
</gene>
<evidence type="ECO:0000256" key="2">
    <source>
        <dbReference type="ARBA" id="ARBA00022692"/>
    </source>
</evidence>
<sequence>MKLENLNPSVKAAAVMIGAILLSFSYLISLNLILFMLCLAGLLFFSDARASRIGKILIPAFLAAFGLFMMGLLYAKGSSVTDAELTGVSGVPYAVRAAMSQNLRTALQLSTRLLAFAGLGIFFALSTDGEDFIFSLMHQCRLSPKFAYSILAAYNLMPHMMREYQQVRTAFAVRGIPAGPLSMKPLFTMLVNSIRWSSSVAMSMESKGFSGKRNRTFYRIPSVKWYDIVFFAVLIGGILAGMVFLKI</sequence>
<organism evidence="6 7">
    <name type="scientific">[Clostridium] aminophilum</name>
    <dbReference type="NCBI Taxonomy" id="1526"/>
    <lineage>
        <taxon>Bacteria</taxon>
        <taxon>Bacillati</taxon>
        <taxon>Bacillota</taxon>
        <taxon>Clostridia</taxon>
        <taxon>Lachnospirales</taxon>
        <taxon>Lachnospiraceae</taxon>
    </lineage>
</organism>
<dbReference type="eggNOG" id="COG0619">
    <property type="taxonomic scope" value="Bacteria"/>
</dbReference>
<proteinExistence type="predicted"/>
<comment type="subcellular location">
    <subcellularLocation>
        <location evidence="1">Membrane</location>
        <topology evidence="1">Multi-pass membrane protein</topology>
    </subcellularLocation>
</comment>
<feature type="transmembrane region" description="Helical" evidence="5">
    <location>
        <begin position="57"/>
        <end position="75"/>
    </location>
</feature>
<dbReference type="RefSeq" id="WP_074649867.1">
    <property type="nucleotide sequence ID" value="NZ_FOIL01000033.1"/>
</dbReference>
<feature type="transmembrane region" description="Helical" evidence="5">
    <location>
        <begin position="12"/>
        <end position="45"/>
    </location>
</feature>
<keyword evidence="2 5" id="KW-0812">Transmembrane</keyword>
<dbReference type="GO" id="GO:0005886">
    <property type="term" value="C:plasma membrane"/>
    <property type="evidence" value="ECO:0007669"/>
    <property type="project" value="UniProtKB-ARBA"/>
</dbReference>
<dbReference type="STRING" id="1526.SAMN02910262_01070"/>
<evidence type="ECO:0000313" key="6">
    <source>
        <dbReference type="EMBL" id="SET69252.1"/>
    </source>
</evidence>
<keyword evidence="4 5" id="KW-0472">Membrane</keyword>
<feature type="transmembrane region" description="Helical" evidence="5">
    <location>
        <begin position="225"/>
        <end position="245"/>
    </location>
</feature>
<reference evidence="6 7" key="1">
    <citation type="submission" date="2016-10" db="EMBL/GenBank/DDBJ databases">
        <authorList>
            <person name="de Groot N.N."/>
        </authorList>
    </citation>
    <scope>NUCLEOTIDE SEQUENCE [LARGE SCALE GENOMIC DNA]</scope>
    <source>
        <strain evidence="6 7">KH1P1</strain>
    </source>
</reference>
<evidence type="ECO:0000313" key="7">
    <source>
        <dbReference type="Proteomes" id="UP000199820"/>
    </source>
</evidence>
<accession>A0A1I0GDX7</accession>
<dbReference type="CDD" id="cd16914">
    <property type="entry name" value="EcfT"/>
    <property type="match status" value="1"/>
</dbReference>
<dbReference type="Pfam" id="PF02361">
    <property type="entry name" value="CbiQ"/>
    <property type="match status" value="1"/>
</dbReference>
<feature type="transmembrane region" description="Helical" evidence="5">
    <location>
        <begin position="106"/>
        <end position="125"/>
    </location>
</feature>
<evidence type="ECO:0000256" key="3">
    <source>
        <dbReference type="ARBA" id="ARBA00022989"/>
    </source>
</evidence>
<evidence type="ECO:0000256" key="5">
    <source>
        <dbReference type="SAM" id="Phobius"/>
    </source>
</evidence>
<dbReference type="Proteomes" id="UP000199820">
    <property type="component" value="Unassembled WGS sequence"/>
</dbReference>
<keyword evidence="3 5" id="KW-1133">Transmembrane helix</keyword>
<keyword evidence="7" id="KW-1185">Reference proteome</keyword>
<evidence type="ECO:0000256" key="4">
    <source>
        <dbReference type="ARBA" id="ARBA00023136"/>
    </source>
</evidence>
<dbReference type="AlphaFoldDB" id="A0A1I0GDX7"/>
<protein>
    <submittedName>
        <fullName evidence="6">Energy-coupling factor transport system permease protein</fullName>
    </submittedName>
</protein>